<evidence type="ECO:0000256" key="1">
    <source>
        <dbReference type="ARBA" id="ARBA00004496"/>
    </source>
</evidence>
<dbReference type="Proteomes" id="UP000735302">
    <property type="component" value="Unassembled WGS sequence"/>
</dbReference>
<evidence type="ECO:0000313" key="9">
    <source>
        <dbReference type="Proteomes" id="UP000735302"/>
    </source>
</evidence>
<dbReference type="InterPro" id="IPR012340">
    <property type="entry name" value="NA-bd_OB-fold"/>
</dbReference>
<sequence length="872" mass="97787">MSVKKPSPQWKKFQPSVQDPAILSMHSNASVVNMNVNAEIQPAVPGGLPRVRETGLVDKKQKFQPSVQDPAILSMHSNASVVNMNVNAEIQPAVPGGLPRVRETGLVDKKQHSYGFIQCCDRDARLFFHFSEYSGNIEALKVGEAVEFQMSFDRRTGKPVAVGVIKVDPTLVSPEILNEEKVQGTIVQEAKIIKQKNGTLPGAQDGLGRVTYVHNGECFFLPYGLEDVVGSSTPPKTGEDVLFQIATDKRDGKIRARNVESLESPSQRFAGVVCSMKDTFGFIERADIVKEIFFHYSEFKGDINELVLGDDVAFGIQIRNNKEVAVEIEHLPEGTVIFEDIAVEMVKGKILKMLKSSNRRPSEALAGRIMYETPKGLIEIPFGEKDQRGECTLLQGDTVEFQIATDRRDKLQRATNIALLEETFDYSGDIRETGIIAALKDGYGFIYCAERDLRLFFHFSEFMDLTYNPRLQDELQFTVDQDPSQPTRQVATRIKHLAKGSVSFIKVLPAVYIGTVDKEPSTHKNQGKNKEGEPGNIIYDYEGTIQQIPYFLKDVTDQNNLPHFGDKIDFHIGELKATGKKQAVKVRVVLRNIAGRCHGFVATIKENYGFIETADHEKEVFFHFSSFNGDTNDLELGDEVEYTLARKSSKVSAENIRKLARGTIPADEILREKGIVQGRIVRPMRIVNTDQEEYCGLVQITDEEGNNVGDPLPYGITSLADKRDFLQKDDVVKFQVARAKKDDQLRAVNIGALRKFIRAKVDSVKGQYGFINYEAEEGKKLFFHMTEVHDGAVIQAGDEVEFVLVQNQRNGKFSACSLRKITDRRRPERLLSRLKSFSEDKSIWKVIAIRNPKGPEDGKGFQPRSPWSSPLS</sequence>
<feature type="domain" description="CSD" evidence="7">
    <location>
        <begin position="268"/>
        <end position="330"/>
    </location>
</feature>
<dbReference type="PROSITE" id="PS51857">
    <property type="entry name" value="CSD_2"/>
    <property type="match status" value="5"/>
</dbReference>
<dbReference type="InterPro" id="IPR019844">
    <property type="entry name" value="CSD_CS"/>
</dbReference>
<dbReference type="SUPFAM" id="SSF50249">
    <property type="entry name" value="Nucleic acid-binding proteins"/>
    <property type="match status" value="5"/>
</dbReference>
<comment type="subcellular location">
    <subcellularLocation>
        <location evidence="1">Cytoplasm</location>
    </subcellularLocation>
</comment>
<reference evidence="8 9" key="1">
    <citation type="journal article" date="2021" name="Elife">
        <title>Chloroplast acquisition without the gene transfer in kleptoplastic sea slugs, Plakobranchus ocellatus.</title>
        <authorList>
            <person name="Maeda T."/>
            <person name="Takahashi S."/>
            <person name="Yoshida T."/>
            <person name="Shimamura S."/>
            <person name="Takaki Y."/>
            <person name="Nagai Y."/>
            <person name="Toyoda A."/>
            <person name="Suzuki Y."/>
            <person name="Arimoto A."/>
            <person name="Ishii H."/>
            <person name="Satoh N."/>
            <person name="Nishiyama T."/>
            <person name="Hasebe M."/>
            <person name="Maruyama T."/>
            <person name="Minagawa J."/>
            <person name="Obokata J."/>
            <person name="Shigenobu S."/>
        </authorList>
    </citation>
    <scope>NUCLEOTIDE SEQUENCE [LARGE SCALE GENOMIC DNA]</scope>
</reference>
<dbReference type="EMBL" id="BLXT01006771">
    <property type="protein sequence ID" value="GFO33404.1"/>
    <property type="molecule type" value="Genomic_DNA"/>
</dbReference>
<dbReference type="GO" id="GO:0003723">
    <property type="term" value="F:RNA binding"/>
    <property type="evidence" value="ECO:0007669"/>
    <property type="project" value="UniProtKB-KW"/>
</dbReference>
<dbReference type="AlphaFoldDB" id="A0AAV4CNG0"/>
<evidence type="ECO:0000256" key="2">
    <source>
        <dbReference type="ARBA" id="ARBA00022490"/>
    </source>
</evidence>
<evidence type="ECO:0000256" key="4">
    <source>
        <dbReference type="ARBA" id="ARBA00022884"/>
    </source>
</evidence>
<evidence type="ECO:0000256" key="3">
    <source>
        <dbReference type="ARBA" id="ARBA00022737"/>
    </source>
</evidence>
<comment type="caution">
    <text evidence="8">The sequence shown here is derived from an EMBL/GenBank/DDBJ whole genome shotgun (WGS) entry which is preliminary data.</text>
</comment>
<organism evidence="8 9">
    <name type="scientific">Plakobranchus ocellatus</name>
    <dbReference type="NCBI Taxonomy" id="259542"/>
    <lineage>
        <taxon>Eukaryota</taxon>
        <taxon>Metazoa</taxon>
        <taxon>Spiralia</taxon>
        <taxon>Lophotrochozoa</taxon>
        <taxon>Mollusca</taxon>
        <taxon>Gastropoda</taxon>
        <taxon>Heterobranchia</taxon>
        <taxon>Euthyneura</taxon>
        <taxon>Panpulmonata</taxon>
        <taxon>Sacoglossa</taxon>
        <taxon>Placobranchoidea</taxon>
        <taxon>Plakobranchidae</taxon>
        <taxon>Plakobranchus</taxon>
    </lineage>
</organism>
<dbReference type="SMART" id="SM00357">
    <property type="entry name" value="CSP"/>
    <property type="match status" value="5"/>
</dbReference>
<dbReference type="Gene3D" id="2.40.50.140">
    <property type="entry name" value="Nucleic acid-binding proteins"/>
    <property type="match status" value="5"/>
</dbReference>
<keyword evidence="9" id="KW-1185">Reference proteome</keyword>
<proteinExistence type="inferred from homology"/>
<feature type="domain" description="CSD" evidence="7">
    <location>
        <begin position="596"/>
        <end position="658"/>
    </location>
</feature>
<dbReference type="InterPro" id="IPR056400">
    <property type="entry name" value="CSDE1"/>
</dbReference>
<dbReference type="Pfam" id="PF23456">
    <property type="entry name" value="CSDE1"/>
    <property type="match status" value="3"/>
</dbReference>
<evidence type="ECO:0000259" key="7">
    <source>
        <dbReference type="PROSITE" id="PS51857"/>
    </source>
</evidence>
<dbReference type="GO" id="GO:0005737">
    <property type="term" value="C:cytoplasm"/>
    <property type="evidence" value="ECO:0007669"/>
    <property type="project" value="UniProtKB-SubCell"/>
</dbReference>
<feature type="region of interest" description="Disordered" evidence="6">
    <location>
        <begin position="851"/>
        <end position="872"/>
    </location>
</feature>
<keyword evidence="2" id="KW-0963">Cytoplasm</keyword>
<dbReference type="Pfam" id="PF00313">
    <property type="entry name" value="CSD"/>
    <property type="match status" value="4"/>
</dbReference>
<keyword evidence="3" id="KW-0677">Repeat</keyword>
<dbReference type="InterPro" id="IPR002059">
    <property type="entry name" value="CSP_DNA-bd"/>
</dbReference>
<evidence type="ECO:0000313" key="8">
    <source>
        <dbReference type="EMBL" id="GFO33404.1"/>
    </source>
</evidence>
<comment type="similarity">
    <text evidence="5">Belongs to the UNR family.</text>
</comment>
<name>A0AAV4CNG0_9GAST</name>
<gene>
    <name evidence="8" type="ORF">PoB_005990900</name>
</gene>
<dbReference type="InterPro" id="IPR011129">
    <property type="entry name" value="CSD"/>
</dbReference>
<accession>A0AAV4CNG0</accession>
<dbReference type="PROSITE" id="PS00352">
    <property type="entry name" value="CSD_1"/>
    <property type="match status" value="4"/>
</dbReference>
<keyword evidence="4" id="KW-0694">RNA-binding</keyword>
<dbReference type="PANTHER" id="PTHR12913:SF1">
    <property type="entry name" value="COLD SHOCK DOMAIN-CONTAINING PROTEIN E1"/>
    <property type="match status" value="1"/>
</dbReference>
<feature type="domain" description="CSD" evidence="7">
    <location>
        <begin position="431"/>
        <end position="496"/>
    </location>
</feature>
<dbReference type="CDD" id="cd04458">
    <property type="entry name" value="CSP_CDS"/>
    <property type="match status" value="2"/>
</dbReference>
<feature type="domain" description="CSD" evidence="7">
    <location>
        <begin position="102"/>
        <end position="166"/>
    </location>
</feature>
<feature type="domain" description="CSD" evidence="7">
    <location>
        <begin position="754"/>
        <end position="820"/>
    </location>
</feature>
<evidence type="ECO:0000256" key="6">
    <source>
        <dbReference type="SAM" id="MobiDB-lite"/>
    </source>
</evidence>
<dbReference type="PANTHER" id="PTHR12913">
    <property type="entry name" value="UNR PROTEIN N-RAS UPSTREAM GENE PROTEIN"/>
    <property type="match status" value="1"/>
</dbReference>
<protein>
    <recommendedName>
        <fullName evidence="7">CSD domain-containing protein</fullName>
    </recommendedName>
</protein>
<evidence type="ECO:0000256" key="5">
    <source>
        <dbReference type="ARBA" id="ARBA00044751"/>
    </source>
</evidence>